<keyword evidence="2" id="KW-1185">Reference proteome</keyword>
<dbReference type="RefSeq" id="XP_024689150.1">
    <property type="nucleotide sequence ID" value="XM_024842108.1"/>
</dbReference>
<reference evidence="1" key="1">
    <citation type="submission" date="2016-12" db="EMBL/GenBank/DDBJ databases">
        <title>The genomes of Aspergillus section Nigri reveals drivers in fungal speciation.</title>
        <authorList>
            <consortium name="DOE Joint Genome Institute"/>
            <person name="Vesth T.C."/>
            <person name="Nybo J."/>
            <person name="Theobald S."/>
            <person name="Brandl J."/>
            <person name="Frisvad J.C."/>
            <person name="Nielsen K.F."/>
            <person name="Lyhne E.K."/>
            <person name="Kogle M.E."/>
            <person name="Kuo A."/>
            <person name="Riley R."/>
            <person name="Clum A."/>
            <person name="Nolan M."/>
            <person name="Lipzen A."/>
            <person name="Salamov A."/>
            <person name="Henrissat B."/>
            <person name="Wiebenga A."/>
            <person name="De vries R.P."/>
            <person name="Grigoriev I.V."/>
            <person name="Mortensen U.H."/>
            <person name="Andersen M.R."/>
            <person name="Baker S.E."/>
        </authorList>
    </citation>
    <scope>NUCLEOTIDE SEQUENCE</scope>
    <source>
        <strain evidence="1">IBT 28561</strain>
    </source>
</reference>
<accession>A0A2I1CSF0</accession>
<gene>
    <name evidence="1" type="ORF">P168DRAFT_69675</name>
</gene>
<evidence type="ECO:0000313" key="1">
    <source>
        <dbReference type="EMBL" id="PKY00556.1"/>
    </source>
</evidence>
<comment type="caution">
    <text evidence="1">The sequence shown here is derived from an EMBL/GenBank/DDBJ whole genome shotgun (WGS) entry which is preliminary data.</text>
</comment>
<name>A0A2I1CSF0_ASPC2</name>
<dbReference type="AlphaFoldDB" id="A0A2I1CSF0"/>
<dbReference type="Proteomes" id="UP000234254">
    <property type="component" value="Unassembled WGS sequence"/>
</dbReference>
<dbReference type="VEuPathDB" id="FungiDB:P168DRAFT_69675"/>
<protein>
    <submittedName>
        <fullName evidence="1">Uncharacterized protein</fullName>
    </submittedName>
</protein>
<proteinExistence type="predicted"/>
<evidence type="ECO:0000313" key="2">
    <source>
        <dbReference type="Proteomes" id="UP000234254"/>
    </source>
</evidence>
<sequence length="71" mass="8588">MAWHDHCAKHIQAWNDRHCGVISYCHTVIRPSYYPWCLSNESLPANHRPKYWMCSADLRKHIVTRRIREIQ</sequence>
<dbReference type="GeneID" id="36549637"/>
<dbReference type="OrthoDB" id="4488673at2759"/>
<organism evidence="1 2">
    <name type="scientific">Aspergillus campestris (strain IBT 28561)</name>
    <dbReference type="NCBI Taxonomy" id="1392248"/>
    <lineage>
        <taxon>Eukaryota</taxon>
        <taxon>Fungi</taxon>
        <taxon>Dikarya</taxon>
        <taxon>Ascomycota</taxon>
        <taxon>Pezizomycotina</taxon>
        <taxon>Eurotiomycetes</taxon>
        <taxon>Eurotiomycetidae</taxon>
        <taxon>Eurotiales</taxon>
        <taxon>Aspergillaceae</taxon>
        <taxon>Aspergillus</taxon>
        <taxon>Aspergillus subgen. Circumdati</taxon>
    </lineage>
</organism>
<dbReference type="EMBL" id="MSFM01000014">
    <property type="protein sequence ID" value="PKY00556.1"/>
    <property type="molecule type" value="Genomic_DNA"/>
</dbReference>